<dbReference type="SUPFAM" id="SSF52540">
    <property type="entry name" value="P-loop containing nucleoside triphosphate hydrolases"/>
    <property type="match status" value="1"/>
</dbReference>
<evidence type="ECO:0000256" key="3">
    <source>
        <dbReference type="ARBA" id="ARBA00022840"/>
    </source>
</evidence>
<keyword evidence="3" id="KW-0067">ATP-binding</keyword>
<evidence type="ECO:0000313" key="5">
    <source>
        <dbReference type="EMBL" id="SJZ75873.1"/>
    </source>
</evidence>
<name>A0A1T4N9X9_9PORP</name>
<dbReference type="AlphaFoldDB" id="A0A1T4N9X9"/>
<dbReference type="STRING" id="29524.SAMN02745171_01050"/>
<sequence>MHTITLEGLLPKVFAHQTDLVSEVWSQTLSLKRGDHYLLSAGSGAGKSSLCSFIYGLRKDYLGRILFDAIDVSRWNYNQWSAIRRTSLAFLPQDLRLFKDLTCIENVLLKNRLTRAYSRQEIESWFELLGIADKRNTVVDQLSLGEQQRVAIIRTLCQKADFYILDEPVSHLDPINNKLVATLFESKVHSEGSSLLVTSVGYPLEFLFTYTLQL</sequence>
<keyword evidence="2" id="KW-0547">Nucleotide-binding</keyword>
<evidence type="ECO:0000259" key="4">
    <source>
        <dbReference type="PROSITE" id="PS50893"/>
    </source>
</evidence>
<gene>
    <name evidence="5" type="ORF">SAMN02745171_01050</name>
</gene>
<organism evidence="5 6">
    <name type="scientific">Porphyromonas circumdentaria</name>
    <dbReference type="NCBI Taxonomy" id="29524"/>
    <lineage>
        <taxon>Bacteria</taxon>
        <taxon>Pseudomonadati</taxon>
        <taxon>Bacteroidota</taxon>
        <taxon>Bacteroidia</taxon>
        <taxon>Bacteroidales</taxon>
        <taxon>Porphyromonadaceae</taxon>
        <taxon>Porphyromonas</taxon>
    </lineage>
</organism>
<protein>
    <submittedName>
        <fullName evidence="5">ABC-type lipoprotein export system, ATPase component</fullName>
    </submittedName>
</protein>
<dbReference type="RefSeq" id="WP_078736972.1">
    <property type="nucleotide sequence ID" value="NZ_FUXE01000009.1"/>
</dbReference>
<keyword evidence="6" id="KW-1185">Reference proteome</keyword>
<dbReference type="InterPro" id="IPR003439">
    <property type="entry name" value="ABC_transporter-like_ATP-bd"/>
</dbReference>
<keyword evidence="5" id="KW-0449">Lipoprotein</keyword>
<dbReference type="InterPro" id="IPR015854">
    <property type="entry name" value="ABC_transpr_LolD-like"/>
</dbReference>
<evidence type="ECO:0000256" key="2">
    <source>
        <dbReference type="ARBA" id="ARBA00022741"/>
    </source>
</evidence>
<dbReference type="PANTHER" id="PTHR24220">
    <property type="entry name" value="IMPORT ATP-BINDING PROTEIN"/>
    <property type="match status" value="1"/>
</dbReference>
<dbReference type="GO" id="GO:0022857">
    <property type="term" value="F:transmembrane transporter activity"/>
    <property type="evidence" value="ECO:0007669"/>
    <property type="project" value="TreeGrafter"/>
</dbReference>
<dbReference type="OrthoDB" id="1098100at2"/>
<dbReference type="Proteomes" id="UP000190121">
    <property type="component" value="Unassembled WGS sequence"/>
</dbReference>
<dbReference type="EMBL" id="FUXE01000009">
    <property type="protein sequence ID" value="SJZ75873.1"/>
    <property type="molecule type" value="Genomic_DNA"/>
</dbReference>
<dbReference type="InterPro" id="IPR027417">
    <property type="entry name" value="P-loop_NTPase"/>
</dbReference>
<proteinExistence type="inferred from homology"/>
<dbReference type="PANTHER" id="PTHR24220:SF689">
    <property type="entry name" value="LIPOPROTEIN-RELEASING SYSTEM ATP-BINDING PROTEIN LOLD"/>
    <property type="match status" value="1"/>
</dbReference>
<dbReference type="GO" id="GO:0005886">
    <property type="term" value="C:plasma membrane"/>
    <property type="evidence" value="ECO:0007669"/>
    <property type="project" value="TreeGrafter"/>
</dbReference>
<evidence type="ECO:0000313" key="6">
    <source>
        <dbReference type="Proteomes" id="UP000190121"/>
    </source>
</evidence>
<reference evidence="6" key="1">
    <citation type="submission" date="2017-02" db="EMBL/GenBank/DDBJ databases">
        <authorList>
            <person name="Varghese N."/>
            <person name="Submissions S."/>
        </authorList>
    </citation>
    <scope>NUCLEOTIDE SEQUENCE [LARGE SCALE GENOMIC DNA]</scope>
    <source>
        <strain evidence="6">ATCC 51356</strain>
    </source>
</reference>
<dbReference type="Gene3D" id="3.40.50.300">
    <property type="entry name" value="P-loop containing nucleotide triphosphate hydrolases"/>
    <property type="match status" value="1"/>
</dbReference>
<dbReference type="PROSITE" id="PS00211">
    <property type="entry name" value="ABC_TRANSPORTER_1"/>
    <property type="match status" value="1"/>
</dbReference>
<dbReference type="PROSITE" id="PS50893">
    <property type="entry name" value="ABC_TRANSPORTER_2"/>
    <property type="match status" value="1"/>
</dbReference>
<dbReference type="GO" id="GO:0016887">
    <property type="term" value="F:ATP hydrolysis activity"/>
    <property type="evidence" value="ECO:0007669"/>
    <property type="project" value="InterPro"/>
</dbReference>
<dbReference type="Pfam" id="PF00005">
    <property type="entry name" value="ABC_tran"/>
    <property type="match status" value="1"/>
</dbReference>
<accession>A0A1T4N9X9</accession>
<feature type="domain" description="ABC transporter" evidence="4">
    <location>
        <begin position="4"/>
        <end position="212"/>
    </location>
</feature>
<comment type="similarity">
    <text evidence="1">Belongs to the ABC transporter superfamily.</text>
</comment>
<dbReference type="InterPro" id="IPR017871">
    <property type="entry name" value="ABC_transporter-like_CS"/>
</dbReference>
<dbReference type="GO" id="GO:0005524">
    <property type="term" value="F:ATP binding"/>
    <property type="evidence" value="ECO:0007669"/>
    <property type="project" value="UniProtKB-KW"/>
</dbReference>
<evidence type="ECO:0000256" key="1">
    <source>
        <dbReference type="ARBA" id="ARBA00005417"/>
    </source>
</evidence>